<reference evidence="2 3" key="1">
    <citation type="submission" date="2020-08" db="EMBL/GenBank/DDBJ databases">
        <title>Oceanospirillum sp. nov. isolated from marine sediment.</title>
        <authorList>
            <person name="Ji X."/>
        </authorList>
    </citation>
    <scope>NUCLEOTIDE SEQUENCE [LARGE SCALE GENOMIC DNA]</scope>
    <source>
        <strain evidence="2 3">D5</strain>
    </source>
</reference>
<sequence length="407" mass="44675">MNKWLSVVLCGTAITLSGCNGSSFKEAFDKVEAEEKIRKLINDTMKEDQIPGMALALVSDEKTLFAKGFGHLDTSQLNKVGSDTPFWLGSISKAVMGTAIMHARDQQLLSLDTSVPETLAQSAPFVLASPETDSLTLRHLATHTGGITDNDYYGCAYYTHDAGGNIQYLVSNYTDITCSSEVSTNLAGYLRSYLAEDGQYYDPTNFTTQGEQQYSNIGAALAGYTLELKTGQSLADYAQYNLFSPMGMTDTSWKLSDFDTSRIARPHMRSDTGQPIPLPLYSLSTWPDGGLRSSARDLAVYLRMMMNQGKHNDTRIIRSDSAALMQATLSGDNNNGHGIFWYTVTSYGRTLKGHSGSDPGAFSMMFYDPDKSLGLVLLANGDDDFPGMDSKYQHLMEKLLDYAEDLD</sequence>
<keyword evidence="3" id="KW-1185">Reference proteome</keyword>
<evidence type="ECO:0000313" key="2">
    <source>
        <dbReference type="EMBL" id="MBB1488906.1"/>
    </source>
</evidence>
<dbReference type="PANTHER" id="PTHR46825:SF9">
    <property type="entry name" value="BETA-LACTAMASE-RELATED DOMAIN-CONTAINING PROTEIN"/>
    <property type="match status" value="1"/>
</dbReference>
<dbReference type="InterPro" id="IPR001466">
    <property type="entry name" value="Beta-lactam-related"/>
</dbReference>
<dbReference type="RefSeq" id="WP_182810677.1">
    <property type="nucleotide sequence ID" value="NZ_JACJFM010000038.1"/>
</dbReference>
<evidence type="ECO:0000313" key="3">
    <source>
        <dbReference type="Proteomes" id="UP000565262"/>
    </source>
</evidence>
<dbReference type="PROSITE" id="PS51257">
    <property type="entry name" value="PROKAR_LIPOPROTEIN"/>
    <property type="match status" value="1"/>
</dbReference>
<dbReference type="Gene3D" id="3.40.710.10">
    <property type="entry name" value="DD-peptidase/beta-lactamase superfamily"/>
    <property type="match status" value="1"/>
</dbReference>
<dbReference type="InterPro" id="IPR012338">
    <property type="entry name" value="Beta-lactam/transpept-like"/>
</dbReference>
<protein>
    <submittedName>
        <fullName evidence="2">Beta-lactamase family protein</fullName>
    </submittedName>
</protein>
<dbReference type="Pfam" id="PF00144">
    <property type="entry name" value="Beta-lactamase"/>
    <property type="match status" value="1"/>
</dbReference>
<dbReference type="AlphaFoldDB" id="A0A839IXU7"/>
<dbReference type="SUPFAM" id="SSF56601">
    <property type="entry name" value="beta-lactamase/transpeptidase-like"/>
    <property type="match status" value="1"/>
</dbReference>
<comment type="caution">
    <text evidence="2">The sequence shown here is derived from an EMBL/GenBank/DDBJ whole genome shotgun (WGS) entry which is preliminary data.</text>
</comment>
<organism evidence="2 3">
    <name type="scientific">Oceanospirillum sediminis</name>
    <dbReference type="NCBI Taxonomy" id="2760088"/>
    <lineage>
        <taxon>Bacteria</taxon>
        <taxon>Pseudomonadati</taxon>
        <taxon>Pseudomonadota</taxon>
        <taxon>Gammaproteobacteria</taxon>
        <taxon>Oceanospirillales</taxon>
        <taxon>Oceanospirillaceae</taxon>
        <taxon>Oceanospirillum</taxon>
    </lineage>
</organism>
<dbReference type="PANTHER" id="PTHR46825">
    <property type="entry name" value="D-ALANYL-D-ALANINE-CARBOXYPEPTIDASE/ENDOPEPTIDASE AMPH"/>
    <property type="match status" value="1"/>
</dbReference>
<dbReference type="EMBL" id="JACJFM010000038">
    <property type="protein sequence ID" value="MBB1488906.1"/>
    <property type="molecule type" value="Genomic_DNA"/>
</dbReference>
<evidence type="ECO:0000259" key="1">
    <source>
        <dbReference type="Pfam" id="PF00144"/>
    </source>
</evidence>
<dbReference type="InterPro" id="IPR050491">
    <property type="entry name" value="AmpC-like"/>
</dbReference>
<proteinExistence type="predicted"/>
<feature type="domain" description="Beta-lactamase-related" evidence="1">
    <location>
        <begin position="37"/>
        <end position="388"/>
    </location>
</feature>
<accession>A0A839IXU7</accession>
<gene>
    <name evidence="2" type="ORF">H4O21_20050</name>
</gene>
<dbReference type="Proteomes" id="UP000565262">
    <property type="component" value="Unassembled WGS sequence"/>
</dbReference>
<name>A0A839IXU7_9GAMM</name>